<dbReference type="GO" id="GO:0005524">
    <property type="term" value="F:ATP binding"/>
    <property type="evidence" value="ECO:0007669"/>
    <property type="project" value="UniProtKB-KW"/>
</dbReference>
<dbReference type="RefSeq" id="WP_012176682.1">
    <property type="nucleotide sequence ID" value="NC_009943.1"/>
</dbReference>
<dbReference type="InterPro" id="IPR005467">
    <property type="entry name" value="His_kinase_dom"/>
</dbReference>
<dbReference type="Gene3D" id="3.30.565.10">
    <property type="entry name" value="Histidine kinase-like ATPase, C-terminal domain"/>
    <property type="match status" value="1"/>
</dbReference>
<dbReference type="SMART" id="SM00388">
    <property type="entry name" value="HisKA"/>
    <property type="match status" value="1"/>
</dbReference>
<comment type="catalytic activity">
    <reaction evidence="1">
        <text>ATP + protein L-histidine = ADP + protein N-phospho-L-histidine.</text>
        <dbReference type="EC" id="2.7.13.3"/>
    </reaction>
</comment>
<dbReference type="PANTHER" id="PTHR43711">
    <property type="entry name" value="TWO-COMPONENT HISTIDINE KINASE"/>
    <property type="match status" value="1"/>
</dbReference>
<dbReference type="AlphaFoldDB" id="A9A0Q6"/>
<dbReference type="PANTHER" id="PTHR43711:SF26">
    <property type="entry name" value="SENSOR HISTIDINE KINASE RCSC"/>
    <property type="match status" value="1"/>
</dbReference>
<evidence type="ECO:0000256" key="11">
    <source>
        <dbReference type="ARBA" id="ARBA00023306"/>
    </source>
</evidence>
<dbReference type="SMART" id="SM00387">
    <property type="entry name" value="HATPase_c"/>
    <property type="match status" value="1"/>
</dbReference>
<evidence type="ECO:0000256" key="10">
    <source>
        <dbReference type="ARBA" id="ARBA00023136"/>
    </source>
</evidence>
<dbReference type="CDD" id="cd16922">
    <property type="entry name" value="HATPase_EvgS-ArcB-TorS-like"/>
    <property type="match status" value="1"/>
</dbReference>
<dbReference type="eggNOG" id="COG0834">
    <property type="taxonomic scope" value="Bacteria"/>
</dbReference>
<name>A9A0Q6_DESOH</name>
<dbReference type="Proteomes" id="UP000008561">
    <property type="component" value="Chromosome"/>
</dbReference>
<evidence type="ECO:0000256" key="7">
    <source>
        <dbReference type="ARBA" id="ARBA00022777"/>
    </source>
</evidence>
<dbReference type="InterPro" id="IPR001638">
    <property type="entry name" value="Solute-binding_3/MltF_N"/>
</dbReference>
<dbReference type="GO" id="GO:0016020">
    <property type="term" value="C:membrane"/>
    <property type="evidence" value="ECO:0007669"/>
    <property type="project" value="UniProtKB-SubCell"/>
</dbReference>
<dbReference type="CDD" id="cd00082">
    <property type="entry name" value="HisKA"/>
    <property type="match status" value="1"/>
</dbReference>
<dbReference type="Pfam" id="PF00497">
    <property type="entry name" value="SBP_bac_3"/>
    <property type="match status" value="1"/>
</dbReference>
<dbReference type="SMART" id="SM00062">
    <property type="entry name" value="PBPb"/>
    <property type="match status" value="1"/>
</dbReference>
<dbReference type="InterPro" id="IPR000297">
    <property type="entry name" value="PPIase_PpiC"/>
</dbReference>
<sequence>MRFIPSFIIHRSSFIILFSVLSLFVLPVFASPPVHAEARLVRVGVYENAPKVFVDGSTGEPAGIFIDVLEHVAKSEGWTVEYVSGTWGEGLDRLERGDIDLMPDVAHTSDREKIFAFHKTPVLSSWFQVYARKGSGIRSIVDLSGKRVAVLERSVQQAAFVRLADGFGLNATIMSLPDYATLFDLVARGEADAAVTNRFYGLMHAKRFGLEDTAIVFNPSNLFFAAPKGKHADLLSAIDTHLEVLKADSGSVYYQSLKKWTSEKVAFVLPDWVKLTGLVAGTVLIMSLGGSLLLKRRVDARTRELRQINNEMDDRIRSRTAELADAMKKARAADHLKSAFLATMSHELRTPLNSIIGFTGMLLQELPGPLNEEQKKQMGMVQTSARHLLALINDVLDISKIEAGQLSLAPVTFDLRSSIEKTAALVAPLAEKNEIDLKVEIGKDVGDMTTDQRRLEQVVLNLLNNAVKFTETGSVSINCRTDTGQYVISVADTGIGIQPEDVAELFQPFHQVDTGLSRRHEGTGLGLSISKRLVAMMGGAIEVQSEPGKGSTFTVRLPKTMMNAE</sequence>
<proteinExistence type="predicted"/>
<dbReference type="GO" id="GO:0000155">
    <property type="term" value="F:phosphorelay sensor kinase activity"/>
    <property type="evidence" value="ECO:0007669"/>
    <property type="project" value="InterPro"/>
</dbReference>
<dbReference type="Pfam" id="PF00512">
    <property type="entry name" value="HisKA"/>
    <property type="match status" value="1"/>
</dbReference>
<comment type="subcellular location">
    <subcellularLocation>
        <location evidence="2">Membrane</location>
    </subcellularLocation>
</comment>
<dbReference type="KEGG" id="dol:Dole_3270"/>
<reference evidence="15 16" key="1">
    <citation type="submission" date="2007-10" db="EMBL/GenBank/DDBJ databases">
        <title>Complete sequence of Desulfococcus oleovorans Hxd3.</title>
        <authorList>
            <consortium name="US DOE Joint Genome Institute"/>
            <person name="Copeland A."/>
            <person name="Lucas S."/>
            <person name="Lapidus A."/>
            <person name="Barry K."/>
            <person name="Glavina del Rio T."/>
            <person name="Dalin E."/>
            <person name="Tice H."/>
            <person name="Pitluck S."/>
            <person name="Kiss H."/>
            <person name="Brettin T."/>
            <person name="Bruce D."/>
            <person name="Detter J.C."/>
            <person name="Han C."/>
            <person name="Schmutz J."/>
            <person name="Larimer F."/>
            <person name="Land M."/>
            <person name="Hauser L."/>
            <person name="Kyrpides N."/>
            <person name="Kim E."/>
            <person name="Wawrik B."/>
            <person name="Richardson P."/>
        </authorList>
    </citation>
    <scope>NUCLEOTIDE SEQUENCE [LARGE SCALE GENOMIC DNA]</scope>
    <source>
        <strain evidence="16">DSM 6200 / JCM 39069 / Hxd3</strain>
    </source>
</reference>
<dbReference type="FunFam" id="3.30.565.10:FF:000010">
    <property type="entry name" value="Sensor histidine kinase RcsC"/>
    <property type="match status" value="1"/>
</dbReference>
<evidence type="ECO:0000313" key="15">
    <source>
        <dbReference type="EMBL" id="ABW69073.1"/>
    </source>
</evidence>
<keyword evidence="7 15" id="KW-0418">Kinase</keyword>
<dbReference type="SUPFAM" id="SSF55874">
    <property type="entry name" value="ATPase domain of HSP90 chaperone/DNA topoisomerase II/histidine kinase"/>
    <property type="match status" value="1"/>
</dbReference>
<dbReference type="PROSITE" id="PS50198">
    <property type="entry name" value="PPIC_PPIASE_2"/>
    <property type="match status" value="1"/>
</dbReference>
<keyword evidence="9" id="KW-0902">Two-component regulatory system</keyword>
<dbReference type="GO" id="GO:0003755">
    <property type="term" value="F:peptidyl-prolyl cis-trans isomerase activity"/>
    <property type="evidence" value="ECO:0007669"/>
    <property type="project" value="UniProtKB-KW"/>
</dbReference>
<dbReference type="STRING" id="96561.Dole_3270"/>
<dbReference type="Pfam" id="PF02518">
    <property type="entry name" value="HATPase_c"/>
    <property type="match status" value="1"/>
</dbReference>
<accession>A9A0Q6</accession>
<dbReference type="PROSITE" id="PS50109">
    <property type="entry name" value="HIS_KIN"/>
    <property type="match status" value="1"/>
</dbReference>
<evidence type="ECO:0000256" key="3">
    <source>
        <dbReference type="ARBA" id="ARBA00012438"/>
    </source>
</evidence>
<evidence type="ECO:0000256" key="2">
    <source>
        <dbReference type="ARBA" id="ARBA00004370"/>
    </source>
</evidence>
<evidence type="ECO:0000256" key="4">
    <source>
        <dbReference type="ARBA" id="ARBA00022553"/>
    </source>
</evidence>
<dbReference type="InterPro" id="IPR003661">
    <property type="entry name" value="HisK_dim/P_dom"/>
</dbReference>
<evidence type="ECO:0000313" key="16">
    <source>
        <dbReference type="Proteomes" id="UP000008561"/>
    </source>
</evidence>
<dbReference type="Gene3D" id="3.40.190.10">
    <property type="entry name" value="Periplasmic binding protein-like II"/>
    <property type="match status" value="2"/>
</dbReference>
<keyword evidence="10" id="KW-0472">Membrane</keyword>
<dbReference type="EC" id="2.7.13.3" evidence="3"/>
<keyword evidence="8" id="KW-0067">ATP-binding</keyword>
<dbReference type="InterPro" id="IPR004358">
    <property type="entry name" value="Sig_transdc_His_kin-like_C"/>
</dbReference>
<evidence type="ECO:0000259" key="14">
    <source>
        <dbReference type="PROSITE" id="PS50198"/>
    </source>
</evidence>
<dbReference type="InterPro" id="IPR036890">
    <property type="entry name" value="HATPase_C_sf"/>
</dbReference>
<dbReference type="OrthoDB" id="177675at2"/>
<evidence type="ECO:0000256" key="12">
    <source>
        <dbReference type="PROSITE-ProRule" id="PRU00278"/>
    </source>
</evidence>
<keyword evidence="5 15" id="KW-0808">Transferase</keyword>
<dbReference type="Gene3D" id="1.10.287.130">
    <property type="match status" value="1"/>
</dbReference>
<dbReference type="FunFam" id="1.10.287.130:FF:000038">
    <property type="entry name" value="Sensory transduction histidine kinase"/>
    <property type="match status" value="1"/>
</dbReference>
<keyword evidence="4" id="KW-0597">Phosphoprotein</keyword>
<dbReference type="InterPro" id="IPR050736">
    <property type="entry name" value="Sensor_HK_Regulatory"/>
</dbReference>
<dbReference type="eggNOG" id="COG2205">
    <property type="taxonomic scope" value="Bacteria"/>
</dbReference>
<protein>
    <recommendedName>
        <fullName evidence="3">histidine kinase</fullName>
        <ecNumber evidence="3">2.7.13.3</ecNumber>
    </recommendedName>
</protein>
<keyword evidence="12" id="KW-0697">Rotamase</keyword>
<evidence type="ECO:0000256" key="1">
    <source>
        <dbReference type="ARBA" id="ARBA00000085"/>
    </source>
</evidence>
<evidence type="ECO:0000256" key="5">
    <source>
        <dbReference type="ARBA" id="ARBA00022679"/>
    </source>
</evidence>
<dbReference type="SUPFAM" id="SSF53850">
    <property type="entry name" value="Periplasmic binding protein-like II"/>
    <property type="match status" value="1"/>
</dbReference>
<dbReference type="InterPro" id="IPR036097">
    <property type="entry name" value="HisK_dim/P_sf"/>
</dbReference>
<feature type="domain" description="PpiC" evidence="14">
    <location>
        <begin position="380"/>
        <end position="492"/>
    </location>
</feature>
<dbReference type="SUPFAM" id="SSF47384">
    <property type="entry name" value="Homodimeric domain of signal transducing histidine kinase"/>
    <property type="match status" value="1"/>
</dbReference>
<keyword evidence="16" id="KW-1185">Reference proteome</keyword>
<dbReference type="InterPro" id="IPR003594">
    <property type="entry name" value="HATPase_dom"/>
</dbReference>
<evidence type="ECO:0000256" key="6">
    <source>
        <dbReference type="ARBA" id="ARBA00022741"/>
    </source>
</evidence>
<gene>
    <name evidence="15" type="ordered locus">Dole_3270</name>
</gene>
<evidence type="ECO:0000256" key="9">
    <source>
        <dbReference type="ARBA" id="ARBA00023012"/>
    </source>
</evidence>
<feature type="domain" description="Histidine kinase" evidence="13">
    <location>
        <begin position="343"/>
        <end position="561"/>
    </location>
</feature>
<dbReference type="HOGENOM" id="CLU_000445_114_69_7"/>
<evidence type="ECO:0000256" key="8">
    <source>
        <dbReference type="ARBA" id="ARBA00022840"/>
    </source>
</evidence>
<dbReference type="PRINTS" id="PR00344">
    <property type="entry name" value="BCTRLSENSOR"/>
</dbReference>
<keyword evidence="12" id="KW-0413">Isomerase</keyword>
<dbReference type="EMBL" id="CP000859">
    <property type="protein sequence ID" value="ABW69073.1"/>
    <property type="molecule type" value="Genomic_DNA"/>
</dbReference>
<evidence type="ECO:0000259" key="13">
    <source>
        <dbReference type="PROSITE" id="PS50109"/>
    </source>
</evidence>
<keyword evidence="6" id="KW-0547">Nucleotide-binding</keyword>
<organism evidence="15 16">
    <name type="scientific">Desulfosudis oleivorans (strain DSM 6200 / JCM 39069 / Hxd3)</name>
    <name type="common">Desulfococcus oleovorans</name>
    <dbReference type="NCBI Taxonomy" id="96561"/>
    <lineage>
        <taxon>Bacteria</taxon>
        <taxon>Pseudomonadati</taxon>
        <taxon>Thermodesulfobacteriota</taxon>
        <taxon>Desulfobacteria</taxon>
        <taxon>Desulfobacterales</taxon>
        <taxon>Desulfosudaceae</taxon>
        <taxon>Desulfosudis</taxon>
    </lineage>
</organism>
<keyword evidence="11" id="KW-0131">Cell cycle</keyword>